<evidence type="ECO:0000259" key="1">
    <source>
        <dbReference type="PROSITE" id="PS50995"/>
    </source>
</evidence>
<comment type="caution">
    <text evidence="2">The sequence shown here is derived from an EMBL/GenBank/DDBJ whole genome shotgun (WGS) entry which is preliminary data.</text>
</comment>
<evidence type="ECO:0000313" key="2">
    <source>
        <dbReference type="EMBL" id="MCP9273175.1"/>
    </source>
</evidence>
<dbReference type="RefSeq" id="WP_255060467.1">
    <property type="nucleotide sequence ID" value="NZ_JANDBD010000005.1"/>
</dbReference>
<proteinExistence type="predicted"/>
<dbReference type="Gene3D" id="1.10.10.10">
    <property type="entry name" value="Winged helix-like DNA-binding domain superfamily/Winged helix DNA-binding domain"/>
    <property type="match status" value="1"/>
</dbReference>
<dbReference type="InterPro" id="IPR000835">
    <property type="entry name" value="HTH_MarR-typ"/>
</dbReference>
<dbReference type="SUPFAM" id="SSF46785">
    <property type="entry name" value="Winged helix' DNA-binding domain"/>
    <property type="match status" value="1"/>
</dbReference>
<dbReference type="Pfam" id="PF12802">
    <property type="entry name" value="MarR_2"/>
    <property type="match status" value="1"/>
</dbReference>
<reference evidence="2 3" key="1">
    <citation type="submission" date="2022-06" db="EMBL/GenBank/DDBJ databases">
        <title>Mycolicibacterium sp. CAU 1645 isolated from seawater.</title>
        <authorList>
            <person name="Kim W."/>
        </authorList>
    </citation>
    <scope>NUCLEOTIDE SEQUENCE [LARGE SCALE GENOMIC DNA]</scope>
    <source>
        <strain evidence="2 3">CAU 1645</strain>
    </source>
</reference>
<dbReference type="Proteomes" id="UP001651690">
    <property type="component" value="Unassembled WGS sequence"/>
</dbReference>
<dbReference type="PANTHER" id="PTHR33164">
    <property type="entry name" value="TRANSCRIPTIONAL REGULATOR, MARR FAMILY"/>
    <property type="match status" value="1"/>
</dbReference>
<dbReference type="SMART" id="SM00347">
    <property type="entry name" value="HTH_MARR"/>
    <property type="match status" value="1"/>
</dbReference>
<dbReference type="EMBL" id="JANDBD010000005">
    <property type="protein sequence ID" value="MCP9273175.1"/>
    <property type="molecule type" value="Genomic_DNA"/>
</dbReference>
<sequence>MGEGDARHTSTGADERLADLADVILALARTISTDAHLDPGIVDLTSTEINVMRFVDRNPGASPAAVAAATGLQRSNLSRALRDLEAKGMVRKSSSESDGRQARLHSTARAAENLKRLRTNWTRLLTSAGADRRNLDAALTMLTDLEAGLSAP</sequence>
<gene>
    <name evidence="2" type="ORF">NM203_13370</name>
</gene>
<dbReference type="PANTHER" id="PTHR33164:SF43">
    <property type="entry name" value="HTH-TYPE TRANSCRIPTIONAL REPRESSOR YETL"/>
    <property type="match status" value="1"/>
</dbReference>
<evidence type="ECO:0000313" key="3">
    <source>
        <dbReference type="Proteomes" id="UP001651690"/>
    </source>
</evidence>
<protein>
    <submittedName>
        <fullName evidence="2">MarR family transcriptional regulator</fullName>
    </submittedName>
</protein>
<name>A0ABT1M201_9MYCO</name>
<dbReference type="InterPro" id="IPR036388">
    <property type="entry name" value="WH-like_DNA-bd_sf"/>
</dbReference>
<organism evidence="2 3">
    <name type="scientific">Mycolicibacterium arenosum</name>
    <dbReference type="NCBI Taxonomy" id="2952157"/>
    <lineage>
        <taxon>Bacteria</taxon>
        <taxon>Bacillati</taxon>
        <taxon>Actinomycetota</taxon>
        <taxon>Actinomycetes</taxon>
        <taxon>Mycobacteriales</taxon>
        <taxon>Mycobacteriaceae</taxon>
        <taxon>Mycolicibacterium</taxon>
    </lineage>
</organism>
<dbReference type="PROSITE" id="PS50995">
    <property type="entry name" value="HTH_MARR_2"/>
    <property type="match status" value="1"/>
</dbReference>
<feature type="domain" description="HTH marR-type" evidence="1">
    <location>
        <begin position="17"/>
        <end position="147"/>
    </location>
</feature>
<dbReference type="InterPro" id="IPR036390">
    <property type="entry name" value="WH_DNA-bd_sf"/>
</dbReference>
<accession>A0ABT1M201</accession>
<keyword evidence="3" id="KW-1185">Reference proteome</keyword>
<dbReference type="InterPro" id="IPR039422">
    <property type="entry name" value="MarR/SlyA-like"/>
</dbReference>